<organism evidence="1 2">
    <name type="scientific">Anaerococcus prevotii (strain ATCC 9321 / DSM 20548 / JCM 6508 / NCTC 11806 / PC1)</name>
    <name type="common">Peptostreptococcus prevotii</name>
    <name type="synonym">Peptococcus prevotii</name>
    <dbReference type="NCBI Taxonomy" id="525919"/>
    <lineage>
        <taxon>Bacteria</taxon>
        <taxon>Bacillati</taxon>
        <taxon>Bacillota</taxon>
        <taxon>Tissierellia</taxon>
        <taxon>Tissierellales</taxon>
        <taxon>Peptoniphilaceae</taxon>
        <taxon>Anaerococcus</taxon>
    </lineage>
</organism>
<name>C7RHC1_ANAPD</name>
<gene>
    <name evidence="1" type="ordered locus">Apre_0854</name>
</gene>
<dbReference type="SUPFAM" id="SSF160719">
    <property type="entry name" value="gpW/gp25-like"/>
    <property type="match status" value="1"/>
</dbReference>
<keyword evidence="2" id="KW-1185">Reference proteome</keyword>
<protein>
    <submittedName>
        <fullName evidence="1">Uncharacterized protein</fullName>
    </submittedName>
</protein>
<dbReference type="Gene3D" id="3.10.450.40">
    <property type="match status" value="1"/>
</dbReference>
<dbReference type="eggNOG" id="ENOG5032IT3">
    <property type="taxonomic scope" value="Bacteria"/>
</dbReference>
<dbReference type="KEGG" id="apr:Apre_0854"/>
<dbReference type="Pfam" id="PF10934">
    <property type="entry name" value="Sheath_initiator"/>
    <property type="match status" value="1"/>
</dbReference>
<evidence type="ECO:0000313" key="2">
    <source>
        <dbReference type="Proteomes" id="UP000002294"/>
    </source>
</evidence>
<dbReference type="HOGENOM" id="CLU_142920_0_0_9"/>
<dbReference type="RefSeq" id="WP_015777785.1">
    <property type="nucleotide sequence ID" value="NC_013171.1"/>
</dbReference>
<proteinExistence type="predicted"/>
<dbReference type="STRING" id="525919.Apre_0854"/>
<dbReference type="AlphaFoldDB" id="C7RHC1"/>
<dbReference type="Proteomes" id="UP000002294">
    <property type="component" value="Chromosome"/>
</dbReference>
<accession>C7RHC1</accession>
<dbReference type="InterPro" id="IPR020288">
    <property type="entry name" value="Sheath_initiator"/>
</dbReference>
<dbReference type="EMBL" id="CP001708">
    <property type="protein sequence ID" value="ACV28882.1"/>
    <property type="molecule type" value="Genomic_DNA"/>
</dbReference>
<reference evidence="1 2" key="1">
    <citation type="journal article" date="2009" name="Stand. Genomic Sci.">
        <title>Complete genome sequence of Anaerococcus prevotii type strain (PC1).</title>
        <authorList>
            <person name="Labutti K."/>
            <person name="Pukall R."/>
            <person name="Steenblock K."/>
            <person name="Glavina Del Rio T."/>
            <person name="Tice H."/>
            <person name="Copeland A."/>
            <person name="Cheng J.F."/>
            <person name="Lucas S."/>
            <person name="Chen F."/>
            <person name="Nolan M."/>
            <person name="Bruce D."/>
            <person name="Goodwin L."/>
            <person name="Pitluck S."/>
            <person name="Ivanova N."/>
            <person name="Mavromatis K."/>
            <person name="Ovchinnikova G."/>
            <person name="Pati A."/>
            <person name="Chen A."/>
            <person name="Palaniappan K."/>
            <person name="Land M."/>
            <person name="Hauser L."/>
            <person name="Chang Y.J."/>
            <person name="Jeffries C.D."/>
            <person name="Chain P."/>
            <person name="Saunders E."/>
            <person name="Brettin T."/>
            <person name="Detter J.C."/>
            <person name="Han C."/>
            <person name="Goker M."/>
            <person name="Bristow J."/>
            <person name="Eisen J.A."/>
            <person name="Markowitz V."/>
            <person name="Hugenholtz P."/>
            <person name="Kyrpides N.C."/>
            <person name="Klenk H.P."/>
            <person name="Lapidus A."/>
        </authorList>
    </citation>
    <scope>NUCLEOTIDE SEQUENCE [LARGE SCALE GENOMIC DNA]</scope>
    <source>
        <strain evidence="2">ATCC 9321 / DSM 20548 / JCM 6508 / NCTC 11806 / PC1</strain>
    </source>
</reference>
<evidence type="ECO:0000313" key="1">
    <source>
        <dbReference type="EMBL" id="ACV28882.1"/>
    </source>
</evidence>
<sequence>MSYYETFKMTNGDIDIIDNDLYLVGGQEEMRQNIENRLAVNKGEWFLDLNLGLSYKDITGKDIRDSDIEYWIRECVLQDERIKEVRSIDIDRNSEKRTANISILVIDPYNEELSLTGVINIG</sequence>